<reference evidence="1" key="1">
    <citation type="submission" date="2015-11" db="EMBL/GenBank/DDBJ databases">
        <title>De novo transcriptome assembly of four potential Pierce s Disease insect vectors from Arizona vineyards.</title>
        <authorList>
            <person name="Tassone E.E."/>
        </authorList>
    </citation>
    <scope>NUCLEOTIDE SEQUENCE</scope>
</reference>
<dbReference type="AlphaFoldDB" id="A0A1B6HY48"/>
<gene>
    <name evidence="1" type="ORF">g.7164</name>
</gene>
<evidence type="ECO:0000313" key="1">
    <source>
        <dbReference type="EMBL" id="JAS79611.1"/>
    </source>
</evidence>
<sequence>MTLLNIETALEILEKYESGLKTEIALRYNTDLKQLIPSLIGENKRFTKFWKDLKDNNEKKEKAIIFFFNLLRNRKNNDAFVKMFLDRWDNGDVVRNLFLLPEHFVLGQDVNSQDFLLSIKSSYTPLCYDKQRSLKPVS</sequence>
<proteinExistence type="predicted"/>
<name>A0A1B6HY48_9HEMI</name>
<protein>
    <submittedName>
        <fullName evidence="1">Uncharacterized protein</fullName>
    </submittedName>
</protein>
<dbReference type="EMBL" id="GECU01028095">
    <property type="protein sequence ID" value="JAS79611.1"/>
    <property type="molecule type" value="Transcribed_RNA"/>
</dbReference>
<organism evidence="1">
    <name type="scientific">Homalodisca liturata</name>
    <dbReference type="NCBI Taxonomy" id="320908"/>
    <lineage>
        <taxon>Eukaryota</taxon>
        <taxon>Metazoa</taxon>
        <taxon>Ecdysozoa</taxon>
        <taxon>Arthropoda</taxon>
        <taxon>Hexapoda</taxon>
        <taxon>Insecta</taxon>
        <taxon>Pterygota</taxon>
        <taxon>Neoptera</taxon>
        <taxon>Paraneoptera</taxon>
        <taxon>Hemiptera</taxon>
        <taxon>Auchenorrhyncha</taxon>
        <taxon>Membracoidea</taxon>
        <taxon>Cicadellidae</taxon>
        <taxon>Cicadellinae</taxon>
        <taxon>Proconiini</taxon>
        <taxon>Homalodisca</taxon>
    </lineage>
</organism>
<accession>A0A1B6HY48</accession>